<organism evidence="2 3">
    <name type="scientific">Glarea lozoyensis (strain ATCC 20868 / MF5171)</name>
    <dbReference type="NCBI Taxonomy" id="1116229"/>
    <lineage>
        <taxon>Eukaryota</taxon>
        <taxon>Fungi</taxon>
        <taxon>Dikarya</taxon>
        <taxon>Ascomycota</taxon>
        <taxon>Pezizomycotina</taxon>
        <taxon>Leotiomycetes</taxon>
        <taxon>Helotiales</taxon>
        <taxon>Helotiaceae</taxon>
        <taxon>Glarea</taxon>
    </lineage>
</organism>
<keyword evidence="3" id="KW-1185">Reference proteome</keyword>
<evidence type="ECO:0000313" key="3">
    <source>
        <dbReference type="Proteomes" id="UP000016922"/>
    </source>
</evidence>
<sequence length="325" mass="37388">MSQNSFEFAATPAQPYCYGPVSIQPDAAKSEEKIETIESTTEYEKLQLLLAPIPPLSPLKKRKSSNDETSYQRCRETRETRRLRRARKIKLRESAQKAIHEFQRYDNSIESDSDQLSVGSNMESGKLFETPTEHSLSAKAIQKQAREQHPPSPPSPVKRRRMFGDDEKAFREYTKNRRAKYRVFWRAANRAYVNAYMKSYSHRAREIQKGNPCPPSLLTMDEHRKSLESPDARSLSGEGLTDNKPTTKTGLAEANSFSGEGQYLYMEDQYIYSTYPAFENKYLATDSYVPMVPMEVQNPGTYGENFYSPYTSFPYDVNYTSGNWL</sequence>
<dbReference type="GeneID" id="19463970"/>
<dbReference type="Proteomes" id="UP000016922">
    <property type="component" value="Unassembled WGS sequence"/>
</dbReference>
<proteinExistence type="predicted"/>
<dbReference type="KEGG" id="glz:GLAREA_04915"/>
<dbReference type="RefSeq" id="XP_008085483.1">
    <property type="nucleotide sequence ID" value="XM_008087292.1"/>
</dbReference>
<feature type="region of interest" description="Disordered" evidence="1">
    <location>
        <begin position="55"/>
        <end position="82"/>
    </location>
</feature>
<dbReference type="AlphaFoldDB" id="S3CSR5"/>
<evidence type="ECO:0000313" key="2">
    <source>
        <dbReference type="EMBL" id="EPE28124.1"/>
    </source>
</evidence>
<name>S3CSR5_GLAL2</name>
<feature type="region of interest" description="Disordered" evidence="1">
    <location>
        <begin position="130"/>
        <end position="160"/>
    </location>
</feature>
<accession>S3CSR5</accession>
<feature type="region of interest" description="Disordered" evidence="1">
    <location>
        <begin position="225"/>
        <end position="250"/>
    </location>
</feature>
<dbReference type="EMBL" id="KE145369">
    <property type="protein sequence ID" value="EPE28124.1"/>
    <property type="molecule type" value="Genomic_DNA"/>
</dbReference>
<dbReference type="HOGENOM" id="CLU_855437_0_0_1"/>
<protein>
    <submittedName>
        <fullName evidence="2">Uncharacterized protein</fullName>
    </submittedName>
</protein>
<reference evidence="2 3" key="1">
    <citation type="journal article" date="2013" name="BMC Genomics">
        <title>Genomics-driven discovery of the pneumocandin biosynthetic gene cluster in the fungus Glarea lozoyensis.</title>
        <authorList>
            <person name="Chen L."/>
            <person name="Yue Q."/>
            <person name="Zhang X."/>
            <person name="Xiang M."/>
            <person name="Wang C."/>
            <person name="Li S."/>
            <person name="Che Y."/>
            <person name="Ortiz-Lopez F.J."/>
            <person name="Bills G.F."/>
            <person name="Liu X."/>
            <person name="An Z."/>
        </authorList>
    </citation>
    <scope>NUCLEOTIDE SEQUENCE [LARGE SCALE GENOMIC DNA]</scope>
    <source>
        <strain evidence="3">ATCC 20868 / MF5171</strain>
    </source>
</reference>
<gene>
    <name evidence="2" type="ORF">GLAREA_04915</name>
</gene>
<evidence type="ECO:0000256" key="1">
    <source>
        <dbReference type="SAM" id="MobiDB-lite"/>
    </source>
</evidence>